<protein>
    <recommendedName>
        <fullName evidence="1">Lcl C-terminal domain-containing protein</fullName>
    </recommendedName>
</protein>
<dbReference type="AlphaFoldDB" id="X1ALW5"/>
<feature type="domain" description="Lcl C-terminal" evidence="1">
    <location>
        <begin position="71"/>
        <end position="170"/>
    </location>
</feature>
<evidence type="ECO:0000259" key="1">
    <source>
        <dbReference type="Pfam" id="PF07603"/>
    </source>
</evidence>
<dbReference type="InterPro" id="IPR011460">
    <property type="entry name" value="Lcl_C"/>
</dbReference>
<evidence type="ECO:0000313" key="2">
    <source>
        <dbReference type="EMBL" id="GAG83554.1"/>
    </source>
</evidence>
<comment type="caution">
    <text evidence="2">The sequence shown here is derived from an EMBL/GenBank/DDBJ whole genome shotgun (WGS) entry which is preliminary data.</text>
</comment>
<accession>X1ALW5</accession>
<dbReference type="Pfam" id="PF07603">
    <property type="entry name" value="Lcl_C"/>
    <property type="match status" value="1"/>
</dbReference>
<dbReference type="EMBL" id="BART01016582">
    <property type="protein sequence ID" value="GAG83554.1"/>
    <property type="molecule type" value="Genomic_DNA"/>
</dbReference>
<proteinExistence type="predicted"/>
<name>X1ALW5_9ZZZZ</name>
<gene>
    <name evidence="2" type="ORF">S01H4_31844</name>
</gene>
<organism evidence="2">
    <name type="scientific">marine sediment metagenome</name>
    <dbReference type="NCBI Taxonomy" id="412755"/>
    <lineage>
        <taxon>unclassified sequences</taxon>
        <taxon>metagenomes</taxon>
        <taxon>ecological metagenomes</taxon>
    </lineage>
</organism>
<feature type="non-terminal residue" evidence="2">
    <location>
        <position position="173"/>
    </location>
</feature>
<sequence length="173" mass="19517">MSKTDLQQELEKESLKIASVPEGTAKVSLRTESKKLIEKDIKKMLARYDFYDDNLNWRGSFANDFVDNGDGTITDKATGLMWQKSGSSRAKGWKRAQRYVKGLNKDVFAGYSDWRWPTIEELASLVEREKVNGVHIDPVFDSKQKTCWSADSNLIGGEGRTGSEVWIGNFAQA</sequence>
<reference evidence="2" key="1">
    <citation type="journal article" date="2014" name="Front. Microbiol.">
        <title>High frequency of phylogenetically diverse reductive dehalogenase-homologous genes in deep subseafloor sedimentary metagenomes.</title>
        <authorList>
            <person name="Kawai M."/>
            <person name="Futagami T."/>
            <person name="Toyoda A."/>
            <person name="Takaki Y."/>
            <person name="Nishi S."/>
            <person name="Hori S."/>
            <person name="Arai W."/>
            <person name="Tsubouchi T."/>
            <person name="Morono Y."/>
            <person name="Uchiyama I."/>
            <person name="Ito T."/>
            <person name="Fujiyama A."/>
            <person name="Inagaki F."/>
            <person name="Takami H."/>
        </authorList>
    </citation>
    <scope>NUCLEOTIDE SEQUENCE</scope>
    <source>
        <strain evidence="2">Expedition CK06-06</strain>
    </source>
</reference>